<comment type="caution">
    <text evidence="2">The sequence shown here is derived from an EMBL/GenBank/DDBJ whole genome shotgun (WGS) entry which is preliminary data.</text>
</comment>
<gene>
    <name evidence="2" type="ORF">C4F49_08750</name>
</gene>
<dbReference type="RefSeq" id="WP_196933923.1">
    <property type="nucleotide sequence ID" value="NZ_MU158697.1"/>
</dbReference>
<evidence type="ECO:0000313" key="3">
    <source>
        <dbReference type="Proteomes" id="UP000616201"/>
    </source>
</evidence>
<name>A0A928UVL8_9SPHI</name>
<organism evidence="2 3">
    <name type="scientific">Sphingobacterium hungaricum</name>
    <dbReference type="NCBI Taxonomy" id="2082723"/>
    <lineage>
        <taxon>Bacteria</taxon>
        <taxon>Pseudomonadati</taxon>
        <taxon>Bacteroidota</taxon>
        <taxon>Sphingobacteriia</taxon>
        <taxon>Sphingobacteriales</taxon>
        <taxon>Sphingobacteriaceae</taxon>
        <taxon>Sphingobacterium</taxon>
    </lineage>
</organism>
<keyword evidence="3" id="KW-1185">Reference proteome</keyword>
<dbReference type="InterPro" id="IPR053733">
    <property type="entry name" value="Heme_Transport_Util_sf"/>
</dbReference>
<dbReference type="GO" id="GO:0006826">
    <property type="term" value="P:iron ion transport"/>
    <property type="evidence" value="ECO:0007669"/>
    <property type="project" value="InterPro"/>
</dbReference>
<dbReference type="InterPro" id="IPR007845">
    <property type="entry name" value="HemS/ChuX_dom"/>
</dbReference>
<dbReference type="CDD" id="cd16831">
    <property type="entry name" value="HemS-like_C"/>
    <property type="match status" value="1"/>
</dbReference>
<evidence type="ECO:0000313" key="2">
    <source>
        <dbReference type="EMBL" id="MBE8713768.1"/>
    </source>
</evidence>
<dbReference type="Pfam" id="PF05171">
    <property type="entry name" value="HemS"/>
    <property type="match status" value="2"/>
</dbReference>
<dbReference type="Proteomes" id="UP000616201">
    <property type="component" value="Unassembled WGS sequence"/>
</dbReference>
<dbReference type="AlphaFoldDB" id="A0A928UVL8"/>
<proteinExistence type="predicted"/>
<evidence type="ECO:0000259" key="1">
    <source>
        <dbReference type="Pfam" id="PF05171"/>
    </source>
</evidence>
<dbReference type="SUPFAM" id="SSF144064">
    <property type="entry name" value="Heme iron utilization protein-like"/>
    <property type="match status" value="1"/>
</dbReference>
<accession>A0A928UVL8</accession>
<dbReference type="CDD" id="cd16830">
    <property type="entry name" value="HemS-like_N"/>
    <property type="match status" value="1"/>
</dbReference>
<feature type="domain" description="Haemin-degrading HemS/ChuX" evidence="1">
    <location>
        <begin position="29"/>
        <end position="150"/>
    </location>
</feature>
<dbReference type="Gene3D" id="3.40.1570.10">
    <property type="entry name" value="HemS/ChuS/ChuX like domains"/>
    <property type="match status" value="2"/>
</dbReference>
<dbReference type="EMBL" id="PRDK01000005">
    <property type="protein sequence ID" value="MBE8713768.1"/>
    <property type="molecule type" value="Genomic_DNA"/>
</dbReference>
<feature type="domain" description="Haemin-degrading HemS/ChuX" evidence="1">
    <location>
        <begin position="203"/>
        <end position="334"/>
    </location>
</feature>
<sequence length="336" mass="38564">METTLKENYDTFKLENPKVRIRDAAKTLGVSEAELVATNPDNILLNSDIEGMLKQIKDFGYVMALTRNEDAVHERKGTYTKATFNAHVGLVVNPDIDLRLFMYNWKYAFAVNENNRKSIQFFDTRGEAIHKIYLTEKSDEQAYQLFIDQFKADPAIELSIDSNPKAVVEETPDNEIDVESFQKEWLGLTDTHNFFGILKKHAVSRRQSMRLAPANHAIQIPVADVEKLLNTISDSDAEIMIFIGNKNMIQIHTGKAKKIVRTGPWINILDEEFNMHLRDEAIESLWIVKKPTDLGLVHSVEAYDKEGNLIVQFFGKRKPNIPEREDWRGIIQTLEN</sequence>
<reference evidence="2" key="1">
    <citation type="submission" date="2018-02" db="EMBL/GenBank/DDBJ databases">
        <authorList>
            <person name="Vasarhelyi B.M."/>
            <person name="Deshmukh S."/>
            <person name="Balint B."/>
            <person name="Kukolya J."/>
        </authorList>
    </citation>
    <scope>NUCLEOTIDE SEQUENCE</scope>
    <source>
        <strain evidence="2">KB22</strain>
    </source>
</reference>
<protein>
    <submittedName>
        <fullName evidence="2">Hemin-degrading factor</fullName>
    </submittedName>
</protein>